<dbReference type="AlphaFoldDB" id="A0A4P8WFW4"/>
<dbReference type="Gene3D" id="3.40.50.2000">
    <property type="entry name" value="Glycogen Phosphorylase B"/>
    <property type="match status" value="1"/>
</dbReference>
<organism evidence="1 2">
    <name type="scientific">Natrinema versiforme</name>
    <dbReference type="NCBI Taxonomy" id="88724"/>
    <lineage>
        <taxon>Archaea</taxon>
        <taxon>Methanobacteriati</taxon>
        <taxon>Methanobacteriota</taxon>
        <taxon>Stenosarchaea group</taxon>
        <taxon>Halobacteria</taxon>
        <taxon>Halobacteriales</taxon>
        <taxon>Natrialbaceae</taxon>
        <taxon>Natrinema</taxon>
    </lineage>
</organism>
<dbReference type="SUPFAM" id="SSF53756">
    <property type="entry name" value="UDP-Glycosyltransferase/glycogen phosphorylase"/>
    <property type="match status" value="1"/>
</dbReference>
<reference evidence="2" key="1">
    <citation type="submission" date="2019-05" db="EMBL/GenBank/DDBJ databases">
        <title>Genome sequence and methylation pattern of the halophilic Archaeon Natrinema versiforme BOL5-4.</title>
        <authorList>
            <person name="DasSarma P."/>
            <person name="Anton B.P."/>
            <person name="DasSarma S.L."/>
            <person name="Martinez F.L."/>
            <person name="Guzman D."/>
            <person name="Roberts R.J."/>
            <person name="DasSarma S."/>
        </authorList>
    </citation>
    <scope>NUCLEOTIDE SEQUENCE [LARGE SCALE GENOMIC DNA]</scope>
    <source>
        <strain evidence="2">BOL5-4</strain>
    </source>
</reference>
<dbReference type="EMBL" id="CP040330">
    <property type="protein sequence ID" value="QCS41954.1"/>
    <property type="molecule type" value="Genomic_DNA"/>
</dbReference>
<gene>
    <name evidence="1" type="ORF">FEJ81_06135</name>
</gene>
<dbReference type="PANTHER" id="PTHR39662">
    <property type="entry name" value="DUF354 DOMAIN-CONTAINING PROTEIN-RELATED"/>
    <property type="match status" value="1"/>
</dbReference>
<dbReference type="GeneID" id="40264833"/>
<dbReference type="OrthoDB" id="185087at2157"/>
<dbReference type="InterPro" id="IPR007152">
    <property type="entry name" value="DUF354"/>
</dbReference>
<sequence length="347" mass="38446">MSETAERVVSTIQHPAHVHFFRNAIGELEDRGYDVHVFAREKDLVRDLLEAYDIEYRTLAAEPGNLYELAKVQAKYEYEVIRRTRELEPAALMAIAEPSITHASRVSGGRSVLFTDTEHATVQNLLAFPFSDVICTPDSFRDDLGSNHVRYSGYHELAYLHPDRFSPDPTVLDRIGADADETLVVLRLVSWTAAHDVGKDGLQEVEPLVERLEAAGCRVVISAEAALPPSLADREVSVPPHRIHDLLSHADLLIGESGTMTIESALLGTPAMFVSPFSAGVLTELEDRYGLVFSRSETETPADLSRLATTIVAADPAIWQRRRRALLEEKIDTTAFIVHAVEQVIDA</sequence>
<evidence type="ECO:0000313" key="2">
    <source>
        <dbReference type="Proteomes" id="UP000302218"/>
    </source>
</evidence>
<dbReference type="Pfam" id="PF04007">
    <property type="entry name" value="DUF354"/>
    <property type="match status" value="1"/>
</dbReference>
<dbReference type="PIRSF" id="PIRSF005357">
    <property type="entry name" value="UCP005357"/>
    <property type="match status" value="1"/>
</dbReference>
<proteinExistence type="predicted"/>
<dbReference type="Proteomes" id="UP000302218">
    <property type="component" value="Chromosome"/>
</dbReference>
<dbReference type="KEGG" id="nvr:FEJ81_06135"/>
<evidence type="ECO:0000313" key="1">
    <source>
        <dbReference type="EMBL" id="QCS41954.1"/>
    </source>
</evidence>
<name>A0A4P8WFW4_9EURY</name>
<protein>
    <submittedName>
        <fullName evidence="1">DUF354 domain-containing protein</fullName>
    </submittedName>
</protein>
<dbReference type="PANTHER" id="PTHR39662:SF1">
    <property type="entry name" value="DUF354 DOMAIN-CONTAINING PROTEIN"/>
    <property type="match status" value="1"/>
</dbReference>
<dbReference type="RefSeq" id="WP_138244451.1">
    <property type="nucleotide sequence ID" value="NZ_CP040330.1"/>
</dbReference>
<accession>A0A4P8WFW4</accession>